<sequence length="545" mass="57720">ERSAKTSYEVSKRDLLSLSKLEKPSKQWLHSNTATTTTAGDNDSASVAANTIDDSSNTATTTTAGDNDSASVAANTIDDSSNTDTIITAGDNDSASVAANTINDSSNTDTIITAGDNDSAGVAANTINDSSNTDTIITAGDNDSASVAANTINDSSNTGTTTGHDDSAGAGNDACDAAVDNSRTTIAHSIPHPATLTDSGCQTECPVVLCPDPMVVERMMAELSSLRAAIAEIRQSHKIEVDALHTELKDLRGQLVHTEGGKNASKPSKRSTKVASTHSQTSTTVIPGATDAVKPLSSAPTKCSDSQKQSSGSESCPRDVNRQQIDAKPTERLEPRAGQHNNTDDEWWGLPELQSGTKTLLLGDSVLRGLHQDKMSVTGSDKCQVISISGLDRAGLLKRLRCMEPTDVVTTLVLHIGINDCKRGYLLGKKSWRDIISAARRCFPAAEIYMSSILPMNTEQQTDPCVADSNFCLGEVCISLQAKFIDNDCVFYTRTGEMKSSWYRDAIHPNVRGSSSLAINVKRAFSGRTPPRQIDGHAGDVIGRG</sequence>
<dbReference type="EMBL" id="JACVVK020000057">
    <property type="protein sequence ID" value="KAK7497602.1"/>
    <property type="molecule type" value="Genomic_DNA"/>
</dbReference>
<feature type="compositionally biased region" description="Low complexity" evidence="2">
    <location>
        <begin position="302"/>
        <end position="315"/>
    </location>
</feature>
<protein>
    <recommendedName>
        <fullName evidence="5">SGNH hydrolase-type esterase domain-containing protein</fullName>
    </recommendedName>
</protein>
<evidence type="ECO:0000256" key="1">
    <source>
        <dbReference type="SAM" id="Coils"/>
    </source>
</evidence>
<keyword evidence="4" id="KW-1185">Reference proteome</keyword>
<dbReference type="Proteomes" id="UP001519460">
    <property type="component" value="Unassembled WGS sequence"/>
</dbReference>
<comment type="caution">
    <text evidence="3">The sequence shown here is derived from an EMBL/GenBank/DDBJ whole genome shotgun (WGS) entry which is preliminary data.</text>
</comment>
<dbReference type="InterPro" id="IPR036514">
    <property type="entry name" value="SGNH_hydro_sf"/>
</dbReference>
<name>A0ABD0LE60_9CAEN</name>
<feature type="non-terminal residue" evidence="3">
    <location>
        <position position="1"/>
    </location>
</feature>
<keyword evidence="1" id="KW-0175">Coiled coil</keyword>
<reference evidence="3 4" key="1">
    <citation type="journal article" date="2023" name="Sci. Data">
        <title>Genome assembly of the Korean intertidal mud-creeper Batillaria attramentaria.</title>
        <authorList>
            <person name="Patra A.K."/>
            <person name="Ho P.T."/>
            <person name="Jun S."/>
            <person name="Lee S.J."/>
            <person name="Kim Y."/>
            <person name="Won Y.J."/>
        </authorList>
    </citation>
    <scope>NUCLEOTIDE SEQUENCE [LARGE SCALE GENOMIC DNA]</scope>
    <source>
        <strain evidence="3">Wonlab-2016</strain>
    </source>
</reference>
<gene>
    <name evidence="3" type="ORF">BaRGS_00011242</name>
</gene>
<feature type="region of interest" description="Disordered" evidence="2">
    <location>
        <begin position="256"/>
        <end position="349"/>
    </location>
</feature>
<feature type="compositionally biased region" description="Polar residues" evidence="2">
    <location>
        <begin position="273"/>
        <end position="285"/>
    </location>
</feature>
<dbReference type="AlphaFoldDB" id="A0ABD0LE60"/>
<feature type="coiled-coil region" evidence="1">
    <location>
        <begin position="216"/>
        <end position="254"/>
    </location>
</feature>
<evidence type="ECO:0008006" key="5">
    <source>
        <dbReference type="Google" id="ProtNLM"/>
    </source>
</evidence>
<evidence type="ECO:0000256" key="2">
    <source>
        <dbReference type="SAM" id="MobiDB-lite"/>
    </source>
</evidence>
<feature type="compositionally biased region" description="Basic and acidic residues" evidence="2">
    <location>
        <begin position="328"/>
        <end position="337"/>
    </location>
</feature>
<accession>A0ABD0LE60</accession>
<organism evidence="3 4">
    <name type="scientific">Batillaria attramentaria</name>
    <dbReference type="NCBI Taxonomy" id="370345"/>
    <lineage>
        <taxon>Eukaryota</taxon>
        <taxon>Metazoa</taxon>
        <taxon>Spiralia</taxon>
        <taxon>Lophotrochozoa</taxon>
        <taxon>Mollusca</taxon>
        <taxon>Gastropoda</taxon>
        <taxon>Caenogastropoda</taxon>
        <taxon>Sorbeoconcha</taxon>
        <taxon>Cerithioidea</taxon>
        <taxon>Batillariidae</taxon>
        <taxon>Batillaria</taxon>
    </lineage>
</organism>
<dbReference type="SUPFAM" id="SSF52266">
    <property type="entry name" value="SGNH hydrolase"/>
    <property type="match status" value="1"/>
</dbReference>
<evidence type="ECO:0000313" key="4">
    <source>
        <dbReference type="Proteomes" id="UP001519460"/>
    </source>
</evidence>
<proteinExistence type="predicted"/>
<dbReference type="Gene3D" id="3.40.50.1110">
    <property type="entry name" value="SGNH hydrolase"/>
    <property type="match status" value="1"/>
</dbReference>
<evidence type="ECO:0000313" key="3">
    <source>
        <dbReference type="EMBL" id="KAK7497602.1"/>
    </source>
</evidence>
<feature type="region of interest" description="Disordered" evidence="2">
    <location>
        <begin position="152"/>
        <end position="173"/>
    </location>
</feature>
<feature type="compositionally biased region" description="Polar residues" evidence="2">
    <location>
        <begin position="152"/>
        <end position="162"/>
    </location>
</feature>